<keyword evidence="1" id="KW-0472">Membrane</keyword>
<protein>
    <submittedName>
        <fullName evidence="2">Uncharacterized protein</fullName>
    </submittedName>
</protein>
<name>A0AAV9P8L7_9PEZI</name>
<dbReference type="Proteomes" id="UP001337655">
    <property type="component" value="Unassembled WGS sequence"/>
</dbReference>
<keyword evidence="1" id="KW-0812">Transmembrane</keyword>
<proteinExistence type="predicted"/>
<feature type="transmembrane region" description="Helical" evidence="1">
    <location>
        <begin position="32"/>
        <end position="50"/>
    </location>
</feature>
<keyword evidence="3" id="KW-1185">Reference proteome</keyword>
<feature type="transmembrane region" description="Helical" evidence="1">
    <location>
        <begin position="56"/>
        <end position="75"/>
    </location>
</feature>
<sequence length="195" mass="21876">MKRLIWCAHHDTDATIQLQRFKAGKVQELHHVKIAGTLTAAAVIGVFSWPSTQETYWLAVGLWYSSLMSSFFSLVSSVHQRLLDAIPDVDDVSDTSVLQMGLKVALWELPPKHSACKNPPGCRKPTTKELGEVKLTWRNLFMIFLWQSSLMQMSWSCVTFLVGLALHVLQVFLPERPAHADEKVGLLPGVFQCTS</sequence>
<dbReference type="AlphaFoldDB" id="A0AAV9P8L7"/>
<reference evidence="2 3" key="1">
    <citation type="submission" date="2023-08" db="EMBL/GenBank/DDBJ databases">
        <title>Black Yeasts Isolated from many extreme environments.</title>
        <authorList>
            <person name="Coleine C."/>
            <person name="Stajich J.E."/>
            <person name="Selbmann L."/>
        </authorList>
    </citation>
    <scope>NUCLEOTIDE SEQUENCE [LARGE SCALE GENOMIC DNA]</scope>
    <source>
        <strain evidence="2 3">CCFEE 5935</strain>
    </source>
</reference>
<dbReference type="RefSeq" id="XP_064658636.1">
    <property type="nucleotide sequence ID" value="XM_064803721.1"/>
</dbReference>
<gene>
    <name evidence="2" type="ORF">LTR77_006479</name>
</gene>
<comment type="caution">
    <text evidence="2">The sequence shown here is derived from an EMBL/GenBank/DDBJ whole genome shotgun (WGS) entry which is preliminary data.</text>
</comment>
<dbReference type="GeneID" id="89927819"/>
<evidence type="ECO:0000313" key="3">
    <source>
        <dbReference type="Proteomes" id="UP001337655"/>
    </source>
</evidence>
<dbReference type="EMBL" id="JAVRRT010000009">
    <property type="protein sequence ID" value="KAK5169170.1"/>
    <property type="molecule type" value="Genomic_DNA"/>
</dbReference>
<organism evidence="2 3">
    <name type="scientific">Saxophila tyrrhenica</name>
    <dbReference type="NCBI Taxonomy" id="1690608"/>
    <lineage>
        <taxon>Eukaryota</taxon>
        <taxon>Fungi</taxon>
        <taxon>Dikarya</taxon>
        <taxon>Ascomycota</taxon>
        <taxon>Pezizomycotina</taxon>
        <taxon>Dothideomycetes</taxon>
        <taxon>Dothideomycetidae</taxon>
        <taxon>Mycosphaerellales</taxon>
        <taxon>Extremaceae</taxon>
        <taxon>Saxophila</taxon>
    </lineage>
</organism>
<keyword evidence="1" id="KW-1133">Transmembrane helix</keyword>
<evidence type="ECO:0000256" key="1">
    <source>
        <dbReference type="SAM" id="Phobius"/>
    </source>
</evidence>
<accession>A0AAV9P8L7</accession>
<evidence type="ECO:0000313" key="2">
    <source>
        <dbReference type="EMBL" id="KAK5169170.1"/>
    </source>
</evidence>